<dbReference type="InterPro" id="IPR057952">
    <property type="entry name" value="Rv2743c-like"/>
</dbReference>
<name>A0ABP4GJ95_9PSEU</name>
<feature type="compositionally biased region" description="Basic and acidic residues" evidence="1">
    <location>
        <begin position="1"/>
        <end position="11"/>
    </location>
</feature>
<protein>
    <submittedName>
        <fullName evidence="3">Uncharacterized protein</fullName>
    </submittedName>
</protein>
<feature type="transmembrane region" description="Helical" evidence="2">
    <location>
        <begin position="146"/>
        <end position="166"/>
    </location>
</feature>
<dbReference type="Pfam" id="PF25587">
    <property type="entry name" value="Rv2743c"/>
    <property type="match status" value="1"/>
</dbReference>
<accession>A0ABP4GJ95</accession>
<sequence>MARKSGGRDFSELTAKLGKHVERLPDYAQKAQEKVQKYLPPEQQRASGDGDRTSGSSGSADRRDEGPPSRADGNRTGGSSVPRPKVDLTVVSDVRDKIAAWNSPEAKHARRVRWTRRAVTLWTVLSLLAVLWAVAGYFGIMGSYDGIEGALTGAVGTVVFGTLAVSSGTKLRRLRRAEPPPPDPASTLPSAGSAAREPMEKLADSEQTLTDLLDQLAAPQHGAPSGAAGFDVEDARATATDASAALRGLAARLESIERARDAAPARERGGLDSAVTALREQLDEGLEGYGTLVAAAGRAVAASSDGATPAKDALTDATDRLAGLAVALRELS</sequence>
<keyword evidence="2" id="KW-0472">Membrane</keyword>
<keyword evidence="2" id="KW-1133">Transmembrane helix</keyword>
<feature type="region of interest" description="Disordered" evidence="1">
    <location>
        <begin position="1"/>
        <end position="87"/>
    </location>
</feature>
<gene>
    <name evidence="3" type="ORF">GCM10009676_02700</name>
</gene>
<feature type="compositionally biased region" description="Basic and acidic residues" evidence="1">
    <location>
        <begin position="19"/>
        <end position="36"/>
    </location>
</feature>
<evidence type="ECO:0000313" key="3">
    <source>
        <dbReference type="EMBL" id="GAA1224566.1"/>
    </source>
</evidence>
<keyword evidence="2" id="KW-0812">Transmembrane</keyword>
<feature type="region of interest" description="Disordered" evidence="1">
    <location>
        <begin position="170"/>
        <end position="204"/>
    </location>
</feature>
<reference evidence="4" key="1">
    <citation type="journal article" date="2019" name="Int. J. Syst. Evol. Microbiol.">
        <title>The Global Catalogue of Microorganisms (GCM) 10K type strain sequencing project: providing services to taxonomists for standard genome sequencing and annotation.</title>
        <authorList>
            <consortium name="The Broad Institute Genomics Platform"/>
            <consortium name="The Broad Institute Genome Sequencing Center for Infectious Disease"/>
            <person name="Wu L."/>
            <person name="Ma J."/>
        </authorList>
    </citation>
    <scope>NUCLEOTIDE SEQUENCE [LARGE SCALE GENOMIC DNA]</scope>
    <source>
        <strain evidence="4">JCM 13023</strain>
    </source>
</reference>
<comment type="caution">
    <text evidence="3">The sequence shown here is derived from an EMBL/GenBank/DDBJ whole genome shotgun (WGS) entry which is preliminary data.</text>
</comment>
<keyword evidence="4" id="KW-1185">Reference proteome</keyword>
<organism evidence="3 4">
    <name type="scientific">Prauserella halophila</name>
    <dbReference type="NCBI Taxonomy" id="185641"/>
    <lineage>
        <taxon>Bacteria</taxon>
        <taxon>Bacillati</taxon>
        <taxon>Actinomycetota</taxon>
        <taxon>Actinomycetes</taxon>
        <taxon>Pseudonocardiales</taxon>
        <taxon>Pseudonocardiaceae</taxon>
        <taxon>Prauserella</taxon>
    </lineage>
</organism>
<feature type="transmembrane region" description="Helical" evidence="2">
    <location>
        <begin position="119"/>
        <end position="140"/>
    </location>
</feature>
<proteinExistence type="predicted"/>
<dbReference type="RefSeq" id="WP_253861873.1">
    <property type="nucleotide sequence ID" value="NZ_BAAALN010000001.1"/>
</dbReference>
<dbReference type="Proteomes" id="UP001500653">
    <property type="component" value="Unassembled WGS sequence"/>
</dbReference>
<dbReference type="EMBL" id="BAAALN010000001">
    <property type="protein sequence ID" value="GAA1224566.1"/>
    <property type="molecule type" value="Genomic_DNA"/>
</dbReference>
<evidence type="ECO:0000313" key="4">
    <source>
        <dbReference type="Proteomes" id="UP001500653"/>
    </source>
</evidence>
<evidence type="ECO:0000256" key="2">
    <source>
        <dbReference type="SAM" id="Phobius"/>
    </source>
</evidence>
<evidence type="ECO:0000256" key="1">
    <source>
        <dbReference type="SAM" id="MobiDB-lite"/>
    </source>
</evidence>
<dbReference type="NCBIfam" id="NF047839">
    <property type="entry name" value="PspM_Rv2743c"/>
    <property type="match status" value="1"/>
</dbReference>